<dbReference type="Gene3D" id="3.90.79.10">
    <property type="entry name" value="Nucleoside Triphosphate Pyrophosphohydrolase"/>
    <property type="match status" value="1"/>
</dbReference>
<keyword evidence="8" id="KW-0752">Steroid biosynthesis</keyword>
<dbReference type="PANTHER" id="PTHR10885">
    <property type="entry name" value="ISOPENTENYL-DIPHOSPHATE DELTA-ISOMERASE"/>
    <property type="match status" value="1"/>
</dbReference>
<dbReference type="EMBL" id="SOZJ01000002">
    <property type="protein sequence ID" value="TGJ72102.1"/>
    <property type="molecule type" value="Genomic_DNA"/>
</dbReference>
<evidence type="ECO:0000256" key="9">
    <source>
        <dbReference type="ARBA" id="ARBA00023098"/>
    </source>
</evidence>
<keyword evidence="6" id="KW-0479">Metal-binding</keyword>
<name>A0A7C8PEN1_ORBOL</name>
<dbReference type="CDD" id="cd02885">
    <property type="entry name" value="NUDIX_IPP_Isomerase"/>
    <property type="match status" value="1"/>
</dbReference>
<dbReference type="UniPathway" id="UPA00059">
    <property type="reaction ID" value="UER00104"/>
</dbReference>
<dbReference type="SUPFAM" id="SSF55811">
    <property type="entry name" value="Nudix"/>
    <property type="match status" value="1"/>
</dbReference>
<dbReference type="NCBIfam" id="TIGR02150">
    <property type="entry name" value="IPP_isom_1"/>
    <property type="match status" value="1"/>
</dbReference>
<evidence type="ECO:0000256" key="4">
    <source>
        <dbReference type="ARBA" id="ARBA00012057"/>
    </source>
</evidence>
<keyword evidence="5" id="KW-0444">Lipid biosynthesis</keyword>
<dbReference type="GO" id="GO:0004452">
    <property type="term" value="F:isopentenyl-diphosphate delta-isomerase activity"/>
    <property type="evidence" value="ECO:0007669"/>
    <property type="project" value="UniProtKB-EC"/>
</dbReference>
<dbReference type="GO" id="GO:0046872">
    <property type="term" value="F:metal ion binding"/>
    <property type="evidence" value="ECO:0007669"/>
    <property type="project" value="UniProtKB-KW"/>
</dbReference>
<comment type="pathway">
    <text evidence="2">Isoprenoid biosynthesis; dimethylallyl diphosphate biosynthesis; dimethylallyl diphosphate from isopentenyl diphosphate: step 1/1.</text>
</comment>
<keyword evidence="11 13" id="KW-0413">Isomerase</keyword>
<dbReference type="FunFam" id="3.90.79.10:FF:000012">
    <property type="entry name" value="Isopentenyl-diphosphate Delta-isomerase 1"/>
    <property type="match status" value="1"/>
</dbReference>
<proteinExistence type="inferred from homology"/>
<protein>
    <recommendedName>
        <fullName evidence="4">isopentenyl-diphosphate Delta-isomerase</fullName>
        <ecNumber evidence="4">5.3.3.2</ecNumber>
    </recommendedName>
</protein>
<dbReference type="GO" id="GO:0005737">
    <property type="term" value="C:cytoplasm"/>
    <property type="evidence" value="ECO:0007669"/>
    <property type="project" value="TreeGrafter"/>
</dbReference>
<keyword evidence="7" id="KW-0460">Magnesium</keyword>
<dbReference type="InterPro" id="IPR000086">
    <property type="entry name" value="NUDIX_hydrolase_dom"/>
</dbReference>
<dbReference type="Proteomes" id="UP000297595">
    <property type="component" value="Unassembled WGS sequence"/>
</dbReference>
<reference evidence="13 14" key="1">
    <citation type="submission" date="2019-03" db="EMBL/GenBank/DDBJ databases">
        <title>Nematode-trapping fungi genome.</title>
        <authorList>
            <person name="Vidal-Diez De Ulzurrun G."/>
        </authorList>
    </citation>
    <scope>NUCLEOTIDE SEQUENCE [LARGE SCALE GENOMIC DNA]</scope>
    <source>
        <strain evidence="13 14">TWF154</strain>
    </source>
</reference>
<evidence type="ECO:0000256" key="8">
    <source>
        <dbReference type="ARBA" id="ARBA00022955"/>
    </source>
</evidence>
<dbReference type="PROSITE" id="PS51462">
    <property type="entry name" value="NUDIX"/>
    <property type="match status" value="1"/>
</dbReference>
<comment type="similarity">
    <text evidence="3">Belongs to the IPP isomerase type 1 family.</text>
</comment>
<organism evidence="13 14">
    <name type="scientific">Orbilia oligospora</name>
    <name type="common">Nematode-trapping fungus</name>
    <name type="synonym">Arthrobotrys oligospora</name>
    <dbReference type="NCBI Taxonomy" id="2813651"/>
    <lineage>
        <taxon>Eukaryota</taxon>
        <taxon>Fungi</taxon>
        <taxon>Dikarya</taxon>
        <taxon>Ascomycota</taxon>
        <taxon>Pezizomycotina</taxon>
        <taxon>Orbiliomycetes</taxon>
        <taxon>Orbiliales</taxon>
        <taxon>Orbiliaceae</taxon>
        <taxon>Orbilia</taxon>
    </lineage>
</organism>
<evidence type="ECO:0000256" key="12">
    <source>
        <dbReference type="ARBA" id="ARBA00029294"/>
    </source>
</evidence>
<evidence type="ECO:0000256" key="10">
    <source>
        <dbReference type="ARBA" id="ARBA00023229"/>
    </source>
</evidence>
<comment type="cofactor">
    <cofactor evidence="1">
        <name>Mg(2+)</name>
        <dbReference type="ChEBI" id="CHEBI:18420"/>
    </cofactor>
</comment>
<evidence type="ECO:0000256" key="11">
    <source>
        <dbReference type="ARBA" id="ARBA00023235"/>
    </source>
</evidence>
<evidence type="ECO:0000256" key="6">
    <source>
        <dbReference type="ARBA" id="ARBA00022723"/>
    </source>
</evidence>
<evidence type="ECO:0000256" key="5">
    <source>
        <dbReference type="ARBA" id="ARBA00022516"/>
    </source>
</evidence>
<evidence type="ECO:0000313" key="13">
    <source>
        <dbReference type="EMBL" id="TGJ72102.1"/>
    </source>
</evidence>
<dbReference type="GO" id="GO:0050992">
    <property type="term" value="P:dimethylallyl diphosphate biosynthetic process"/>
    <property type="evidence" value="ECO:0007669"/>
    <property type="project" value="UniProtKB-UniPathway"/>
</dbReference>
<dbReference type="EC" id="5.3.3.2" evidence="4"/>
<evidence type="ECO:0000256" key="2">
    <source>
        <dbReference type="ARBA" id="ARBA00004826"/>
    </source>
</evidence>
<comment type="caution">
    <text evidence="13">The sequence shown here is derived from an EMBL/GenBank/DDBJ whole genome shotgun (WGS) entry which is preliminary data.</text>
</comment>
<dbReference type="GO" id="GO:0006694">
    <property type="term" value="P:steroid biosynthetic process"/>
    <property type="evidence" value="ECO:0007669"/>
    <property type="project" value="UniProtKB-KW"/>
</dbReference>
<accession>A0A7C8PEN1</accession>
<dbReference type="Pfam" id="PF00293">
    <property type="entry name" value="NUDIX"/>
    <property type="match status" value="1"/>
</dbReference>
<sequence>MHLTDQTRPVCYAQMCRVAPIRLLRQKLSSRTIHQLKPPGSNVPRGPCTRPTIRTLPLRYIQKPATMVTTTATQTTAQTVGTVRITAENMQRLFPEINTSLRESVARSSELEGYDAEQVRLMDEVCIVLDEDDKPIGSASKKTCHLMANIDKGLLHRAFSVFLFDPEGRLLLQQRADEKITFPGLWTNTCCSHPLGIPGETGDTLEAAIVGVRRAAQRKLDQELGIPAKQVPLDDFEFLTRIHYKAPSNGIWGEHEIDYILFIQTTVDLAPNPNEVKDTKYVTADELKEMFQDPALSFTPWFKLICETMLFEWWGSLKDLSKYANEQDIRRM</sequence>
<evidence type="ECO:0000313" key="14">
    <source>
        <dbReference type="Proteomes" id="UP000297595"/>
    </source>
</evidence>
<dbReference type="AlphaFoldDB" id="A0A7C8PEN1"/>
<dbReference type="PANTHER" id="PTHR10885:SF0">
    <property type="entry name" value="ISOPENTENYL-DIPHOSPHATE DELTA-ISOMERASE"/>
    <property type="match status" value="1"/>
</dbReference>
<dbReference type="NCBIfam" id="NF002995">
    <property type="entry name" value="PRK03759.1"/>
    <property type="match status" value="1"/>
</dbReference>
<evidence type="ECO:0000256" key="1">
    <source>
        <dbReference type="ARBA" id="ARBA00001946"/>
    </source>
</evidence>
<dbReference type="OrthoDB" id="510307at2759"/>
<keyword evidence="9" id="KW-0443">Lipid metabolism</keyword>
<evidence type="ECO:0000256" key="7">
    <source>
        <dbReference type="ARBA" id="ARBA00022842"/>
    </source>
</evidence>
<dbReference type="InterPro" id="IPR015797">
    <property type="entry name" value="NUDIX_hydrolase-like_dom_sf"/>
</dbReference>
<comment type="catalytic activity">
    <reaction evidence="12">
        <text>isopentenyl diphosphate = dimethylallyl diphosphate</text>
        <dbReference type="Rhea" id="RHEA:23284"/>
        <dbReference type="ChEBI" id="CHEBI:57623"/>
        <dbReference type="ChEBI" id="CHEBI:128769"/>
        <dbReference type="EC" id="5.3.3.2"/>
    </reaction>
    <physiologicalReaction direction="left-to-right" evidence="12">
        <dbReference type="Rhea" id="RHEA:23285"/>
    </physiologicalReaction>
</comment>
<dbReference type="InterPro" id="IPR011876">
    <property type="entry name" value="IsopentenylPP_isomerase_typ1"/>
</dbReference>
<gene>
    <name evidence="13" type="primary">IDI1_1</name>
    <name evidence="13" type="ORF">EYR41_004017</name>
</gene>
<dbReference type="GO" id="GO:0009240">
    <property type="term" value="P:isopentenyl diphosphate biosynthetic process"/>
    <property type="evidence" value="ECO:0007669"/>
    <property type="project" value="TreeGrafter"/>
</dbReference>
<keyword evidence="10" id="KW-0414">Isoprene biosynthesis</keyword>
<evidence type="ECO:0000256" key="3">
    <source>
        <dbReference type="ARBA" id="ARBA00007579"/>
    </source>
</evidence>